<dbReference type="Gene3D" id="1.10.10.750">
    <property type="entry name" value="Ypt/Rab-GAP domain of gyp1p, domain 1"/>
    <property type="match status" value="1"/>
</dbReference>
<feature type="compositionally biased region" description="Polar residues" evidence="4">
    <location>
        <begin position="345"/>
        <end position="364"/>
    </location>
</feature>
<dbReference type="PANTHER" id="PTHR47219:SF22">
    <property type="entry name" value="RAB-GAP TBC DOMAIN-CONTAINING PROTEIN"/>
    <property type="match status" value="1"/>
</dbReference>
<sequence length="1020" mass="112428">MLANKYNTDTYGSSETEHAPDHVVPVAHSPSPVSAPVVEATKHLEPTVVTPEKKDSRNSWEENDSDDEPYPMDAYDYGRDDDEDEDESESESEFKQDNNNNKKQFEEQHPPSSHDSKMPNGTMTFEQPSDDEDLAKATPNPNLFRTSAVNPRASINSGRSYSSHTKHHSFGYGDDRPEASESESDSSSESESERDNAFVNASSSPPPPPIPTASRPVSITASPRVPSTTALSDTSQAVLQEEQQKEALEATSVPPINEGISASSPPASPILSKSIASIPSTAAPANPQTLTSPTSTSSLAPSEQTHHPSGSESDTSTSSVDLRSPSSVKGHLKAINQRPGMLPRSLSNTSSRGFQDSRPLSYSDLSDAELNEVSLDEPATQEPIRRSATIATPRVPVASSNAGFPSSFFGGRPHPKSQQFQQQQSSAGLSSPHAVAPPVPLPTSVTSPENRAGSARQGSISSIASSISGALMGRGFGGNTSNTAALPPPPATPRTPSRMSQRGSNAGMMINTGTNGLDLRSTSNISPERASTYSTMTTDSNMDLLLARLDAQNSTLEQDPKRRATSETSSEIDRAFGHAKEESASEDVDWDYWGSLMHDYNGVVKKNPKQLTVMIQKGVPPAIRGLIWQLLSQSKDAQLEATYADLLKETSSHEKQIHRDMSRTFPNHEYFQAEGLGQESLFNVVKAYSLYDAEVGYCQGLSFVVGPLLLNMPDEEAFCLLVKMMSSYDMRGHFTPDMNTLQLRLYQFEQLMEETVPLVHKHFLNQGIRSTMYASQWFMTLFAYKFPLDLVFRIYDTLLVEGVESLLRFAIALLKANHDQILNHDFETLIEFLKNGLFEPYKNDASMFVKDAYSVKVTPKKLAQYAQKYQAMIQRQQAELAAEESLRESNRQLSMHVRRLEGSLHTLNKEHVDLAKELISRKVEMAQLQDQNDVLLQKVSDLTRMVDAQGKEVEDRYKDEIQAVMEKNVALVRKNEQADEQCSFLESLLIDTKMKYAESENERDALARKLSDLKKALGVA</sequence>
<evidence type="ECO:0000313" key="6">
    <source>
        <dbReference type="EMBL" id="KAF9141307.1"/>
    </source>
</evidence>
<feature type="compositionally biased region" description="Basic and acidic residues" evidence="4">
    <location>
        <begin position="103"/>
        <end position="117"/>
    </location>
</feature>
<comment type="caution">
    <text evidence="6">The sequence shown here is derived from an EMBL/GenBank/DDBJ whole genome shotgun (WGS) entry which is preliminary data.</text>
</comment>
<gene>
    <name evidence="6" type="primary">GYP5_2</name>
    <name evidence="6" type="ORF">BG015_001324</name>
</gene>
<feature type="domain" description="Rab-GAP TBC" evidence="5">
    <location>
        <begin position="618"/>
        <end position="802"/>
    </location>
</feature>
<dbReference type="PANTHER" id="PTHR47219">
    <property type="entry name" value="RAB GTPASE-ACTIVATING PROTEIN 1-LIKE"/>
    <property type="match status" value="1"/>
</dbReference>
<feature type="compositionally biased region" description="Low complexity" evidence="4">
    <location>
        <begin position="442"/>
        <end position="460"/>
    </location>
</feature>
<feature type="compositionally biased region" description="Polar residues" evidence="4">
    <location>
        <begin position="139"/>
        <end position="163"/>
    </location>
</feature>
<keyword evidence="7" id="KW-1185">Reference proteome</keyword>
<dbReference type="PROSITE" id="PS50086">
    <property type="entry name" value="TBC_RABGAP"/>
    <property type="match status" value="1"/>
</dbReference>
<reference evidence="6" key="1">
    <citation type="journal article" date="2020" name="Fungal Divers.">
        <title>Resolving the Mortierellaceae phylogeny through synthesis of multi-gene phylogenetics and phylogenomics.</title>
        <authorList>
            <person name="Vandepol N."/>
            <person name="Liber J."/>
            <person name="Desiro A."/>
            <person name="Na H."/>
            <person name="Kennedy M."/>
            <person name="Barry K."/>
            <person name="Grigoriev I.V."/>
            <person name="Miller A.N."/>
            <person name="O'Donnell K."/>
            <person name="Stajich J.E."/>
            <person name="Bonito G."/>
        </authorList>
    </citation>
    <scope>NUCLEOTIDE SEQUENCE</scope>
    <source>
        <strain evidence="6">NRRL 6426</strain>
    </source>
</reference>
<evidence type="ECO:0000256" key="3">
    <source>
        <dbReference type="SAM" id="Coils"/>
    </source>
</evidence>
<feature type="compositionally biased region" description="Acidic residues" evidence="4">
    <location>
        <begin position="180"/>
        <end position="190"/>
    </location>
</feature>
<dbReference type="GO" id="GO:0031267">
    <property type="term" value="F:small GTPase binding"/>
    <property type="evidence" value="ECO:0007669"/>
    <property type="project" value="TreeGrafter"/>
</dbReference>
<evidence type="ECO:0000256" key="1">
    <source>
        <dbReference type="ARBA" id="ARBA00022468"/>
    </source>
</evidence>
<dbReference type="EMBL" id="JAAAUQ010001237">
    <property type="protein sequence ID" value="KAF9141307.1"/>
    <property type="molecule type" value="Genomic_DNA"/>
</dbReference>
<protein>
    <submittedName>
        <fullName evidence="6">GTPase-activating protein</fullName>
    </submittedName>
</protein>
<proteinExistence type="predicted"/>
<evidence type="ECO:0000259" key="5">
    <source>
        <dbReference type="PROSITE" id="PS50086"/>
    </source>
</evidence>
<evidence type="ECO:0000256" key="2">
    <source>
        <dbReference type="ARBA" id="ARBA00023054"/>
    </source>
</evidence>
<dbReference type="Proteomes" id="UP000748756">
    <property type="component" value="Unassembled WGS sequence"/>
</dbReference>
<feature type="region of interest" description="Disordered" evidence="4">
    <location>
        <begin position="474"/>
        <end position="504"/>
    </location>
</feature>
<feature type="compositionally biased region" description="Basic and acidic residues" evidence="4">
    <location>
        <begin position="558"/>
        <end position="580"/>
    </location>
</feature>
<feature type="coiled-coil region" evidence="3">
    <location>
        <begin position="866"/>
        <end position="1016"/>
    </location>
</feature>
<accession>A0A9P5RTD9</accession>
<feature type="compositionally biased region" description="Basic and acidic residues" evidence="4">
    <location>
        <begin position="40"/>
        <end position="60"/>
    </location>
</feature>
<feature type="compositionally biased region" description="Low complexity" evidence="4">
    <location>
        <begin position="260"/>
        <end position="302"/>
    </location>
</feature>
<evidence type="ECO:0000313" key="7">
    <source>
        <dbReference type="Proteomes" id="UP000748756"/>
    </source>
</evidence>
<dbReference type="FunFam" id="1.10.8.270:FF:000001">
    <property type="entry name" value="TBC1 domain family member 1"/>
    <property type="match status" value="1"/>
</dbReference>
<feature type="compositionally biased region" description="Low complexity" evidence="4">
    <location>
        <begin position="22"/>
        <end position="38"/>
    </location>
</feature>
<feature type="region of interest" description="Disordered" evidence="4">
    <location>
        <begin position="1"/>
        <end position="460"/>
    </location>
</feature>
<dbReference type="InterPro" id="IPR000195">
    <property type="entry name" value="Rab-GAP-TBC_dom"/>
</dbReference>
<dbReference type="InterPro" id="IPR035969">
    <property type="entry name" value="Rab-GAP_TBC_sf"/>
</dbReference>
<feature type="compositionally biased region" description="Polar residues" evidence="4">
    <location>
        <begin position="219"/>
        <end position="235"/>
    </location>
</feature>
<dbReference type="Gene3D" id="1.10.472.80">
    <property type="entry name" value="Ypt/Rab-GAP domain of gyp1p, domain 3"/>
    <property type="match status" value="1"/>
</dbReference>
<dbReference type="AlphaFoldDB" id="A0A9P5RTD9"/>
<dbReference type="FunFam" id="1.10.472.80:FF:000027">
    <property type="entry name" value="GTPase activating protein (Evi5)"/>
    <property type="match status" value="1"/>
</dbReference>
<feature type="compositionally biased region" description="Acidic residues" evidence="4">
    <location>
        <begin position="61"/>
        <end position="70"/>
    </location>
</feature>
<dbReference type="InterPro" id="IPR050302">
    <property type="entry name" value="Rab_GAP_TBC_domain"/>
</dbReference>
<organism evidence="6 7">
    <name type="scientific">Linnemannia schmuckeri</name>
    <dbReference type="NCBI Taxonomy" id="64567"/>
    <lineage>
        <taxon>Eukaryota</taxon>
        <taxon>Fungi</taxon>
        <taxon>Fungi incertae sedis</taxon>
        <taxon>Mucoromycota</taxon>
        <taxon>Mortierellomycotina</taxon>
        <taxon>Mortierellomycetes</taxon>
        <taxon>Mortierellales</taxon>
        <taxon>Mortierellaceae</taxon>
        <taxon>Linnemannia</taxon>
    </lineage>
</organism>
<feature type="region of interest" description="Disordered" evidence="4">
    <location>
        <begin position="553"/>
        <end position="580"/>
    </location>
</feature>
<dbReference type="SUPFAM" id="SSF47923">
    <property type="entry name" value="Ypt/Rab-GAP domain of gyp1p"/>
    <property type="match status" value="2"/>
</dbReference>
<dbReference type="SMART" id="SM00164">
    <property type="entry name" value="TBC"/>
    <property type="match status" value="1"/>
</dbReference>
<dbReference type="Gene3D" id="1.10.8.270">
    <property type="entry name" value="putative rabgap domain of human tbc1 domain family member 14 like domains"/>
    <property type="match status" value="1"/>
</dbReference>
<dbReference type="Pfam" id="PF23436">
    <property type="entry name" value="RabGap-TBC_2"/>
    <property type="match status" value="1"/>
</dbReference>
<keyword evidence="1" id="KW-0343">GTPase activation</keyword>
<dbReference type="OrthoDB" id="295078at2759"/>
<dbReference type="GO" id="GO:0005096">
    <property type="term" value="F:GTPase activator activity"/>
    <property type="evidence" value="ECO:0007669"/>
    <property type="project" value="UniProtKB-KW"/>
</dbReference>
<keyword evidence="2 3" id="KW-0175">Coiled coil</keyword>
<name>A0A9P5RTD9_9FUNG</name>
<feature type="compositionally biased region" description="Low complexity" evidence="4">
    <location>
        <begin position="310"/>
        <end position="319"/>
    </location>
</feature>
<dbReference type="FunFam" id="1.10.10.750:FF:000003">
    <property type="entry name" value="GTPase activating protein (Evi5)"/>
    <property type="match status" value="1"/>
</dbReference>
<feature type="compositionally biased region" description="Acidic residues" evidence="4">
    <location>
        <begin position="79"/>
        <end position="91"/>
    </location>
</feature>
<feature type="compositionally biased region" description="Low complexity" evidence="4">
    <location>
        <begin position="417"/>
        <end position="434"/>
    </location>
</feature>
<evidence type="ECO:0000256" key="4">
    <source>
        <dbReference type="SAM" id="MobiDB-lite"/>
    </source>
</evidence>
<feature type="compositionally biased region" description="Polar residues" evidence="4">
    <location>
        <begin position="1"/>
        <end position="14"/>
    </location>
</feature>